<accession>A0A1I7FPI7</accession>
<proteinExistence type="predicted"/>
<evidence type="ECO:0000256" key="1">
    <source>
        <dbReference type="SAM" id="Phobius"/>
    </source>
</evidence>
<name>A0A1I7FPI7_9FIRM</name>
<sequence length="116" mass="12735">MEKKNLIIGLVTAGVLTGGAALIIYLALRHHQKVAEQKKLRNRAINAIRSVKPQAFRKADRSALKALSEKYIAKVKEAKNSVDIYAARDAFEEAAAGLKSRAARMKEGRKGVVHID</sequence>
<keyword evidence="1" id="KW-1133">Transmembrane helix</keyword>
<organism evidence="2 3">
    <name type="scientific">Eubacterium pyruvativorans</name>
    <dbReference type="NCBI Taxonomy" id="155865"/>
    <lineage>
        <taxon>Bacteria</taxon>
        <taxon>Bacillati</taxon>
        <taxon>Bacillota</taxon>
        <taxon>Clostridia</taxon>
        <taxon>Eubacteriales</taxon>
        <taxon>Eubacteriaceae</taxon>
        <taxon>Eubacterium</taxon>
    </lineage>
</organism>
<keyword evidence="1" id="KW-0812">Transmembrane</keyword>
<dbReference type="GeneID" id="78354677"/>
<dbReference type="Proteomes" id="UP000198817">
    <property type="component" value="Unassembled WGS sequence"/>
</dbReference>
<reference evidence="2 3" key="1">
    <citation type="submission" date="2016-10" db="EMBL/GenBank/DDBJ databases">
        <authorList>
            <person name="de Groot N.N."/>
        </authorList>
    </citation>
    <scope>NUCLEOTIDE SEQUENCE [LARGE SCALE GENOMIC DNA]</scope>
    <source>
        <strain evidence="2 3">KHGC13</strain>
    </source>
</reference>
<keyword evidence="3" id="KW-1185">Reference proteome</keyword>
<gene>
    <name evidence="2" type="ORF">SAMN05216508_10360</name>
</gene>
<protein>
    <submittedName>
        <fullName evidence="2">Uncharacterized protein</fullName>
    </submittedName>
</protein>
<dbReference type="STRING" id="155865.SAMN05216515_10360"/>
<feature type="transmembrane region" description="Helical" evidence="1">
    <location>
        <begin position="6"/>
        <end position="28"/>
    </location>
</feature>
<evidence type="ECO:0000313" key="3">
    <source>
        <dbReference type="Proteomes" id="UP000198817"/>
    </source>
</evidence>
<keyword evidence="1" id="KW-0472">Membrane</keyword>
<dbReference type="EMBL" id="FPBT01000003">
    <property type="protein sequence ID" value="SFU38117.1"/>
    <property type="molecule type" value="Genomic_DNA"/>
</dbReference>
<dbReference type="RefSeq" id="WP_090163603.1">
    <property type="nucleotide sequence ID" value="NZ_CADAOJ010000006.1"/>
</dbReference>
<evidence type="ECO:0000313" key="2">
    <source>
        <dbReference type="EMBL" id="SFU38117.1"/>
    </source>
</evidence>
<dbReference type="AlphaFoldDB" id="A0A1I7FPI7"/>